<keyword evidence="3" id="KW-1185">Reference proteome</keyword>
<organism evidence="2 3">
    <name type="scientific">Piliocolobus tephrosceles</name>
    <name type="common">Ugandan red Colobus</name>
    <dbReference type="NCBI Taxonomy" id="591936"/>
    <lineage>
        <taxon>Eukaryota</taxon>
        <taxon>Metazoa</taxon>
        <taxon>Chordata</taxon>
        <taxon>Craniata</taxon>
        <taxon>Vertebrata</taxon>
        <taxon>Euteleostomi</taxon>
        <taxon>Mammalia</taxon>
        <taxon>Eutheria</taxon>
        <taxon>Euarchontoglires</taxon>
        <taxon>Primates</taxon>
        <taxon>Haplorrhini</taxon>
        <taxon>Catarrhini</taxon>
        <taxon>Cercopithecidae</taxon>
        <taxon>Colobinae</taxon>
        <taxon>Piliocolobus</taxon>
    </lineage>
</organism>
<dbReference type="SUPFAM" id="SSF56327">
    <property type="entry name" value="LDH C-terminal domain-like"/>
    <property type="match status" value="1"/>
</dbReference>
<protein>
    <submittedName>
        <fullName evidence="2">Malate dehydrogenase-like</fullName>
    </submittedName>
</protein>
<dbReference type="GO" id="GO:0006089">
    <property type="term" value="P:lactate metabolic process"/>
    <property type="evidence" value="ECO:0007669"/>
    <property type="project" value="TreeGrafter"/>
</dbReference>
<evidence type="ECO:0000313" key="2">
    <source>
        <dbReference type="Ensembl" id="ENSPTEP00000013750.1"/>
    </source>
</evidence>
<evidence type="ECO:0000313" key="3">
    <source>
        <dbReference type="Proteomes" id="UP000694416"/>
    </source>
</evidence>
<dbReference type="InterPro" id="IPR015955">
    <property type="entry name" value="Lactate_DH/Glyco_Ohase_4_C"/>
</dbReference>
<reference evidence="2" key="1">
    <citation type="submission" date="2025-08" db="UniProtKB">
        <authorList>
            <consortium name="Ensembl"/>
        </authorList>
    </citation>
    <scope>IDENTIFICATION</scope>
</reference>
<dbReference type="GO" id="GO:0004459">
    <property type="term" value="F:L-lactate dehydrogenase (NAD+) activity"/>
    <property type="evidence" value="ECO:0007669"/>
    <property type="project" value="TreeGrafter"/>
</dbReference>
<accession>A0A8C9H0H4</accession>
<sequence>MAKILQEHANIPLHKICGLTGALFSTRLRHNLAEKLRVNPGDVQGFVIGSQRHKMLFLPRFCCVNGIPLSFFTKIGAITEKEILQIVDKTKNAHLELMDLLPEGSVCFAPSLAITEIIEAHLKDLKRVLICSVMLNGQYGYKGIFAGIPVVVGRKGIEKILELDFNAAEKELFKESLQDMIEKNTNAKHEAVVEEEHEKHAN</sequence>
<evidence type="ECO:0000259" key="1">
    <source>
        <dbReference type="Pfam" id="PF02866"/>
    </source>
</evidence>
<reference evidence="2" key="2">
    <citation type="submission" date="2025-09" db="UniProtKB">
        <authorList>
            <consortium name="Ensembl"/>
        </authorList>
    </citation>
    <scope>IDENTIFICATION</scope>
</reference>
<dbReference type="Proteomes" id="UP000694416">
    <property type="component" value="Unplaced"/>
</dbReference>
<dbReference type="Ensembl" id="ENSPTET00000020632.1">
    <property type="protein sequence ID" value="ENSPTEP00000013750.1"/>
    <property type="gene ID" value="ENSPTEG00000015373.1"/>
</dbReference>
<name>A0A8C9H0H4_9PRIM</name>
<feature type="domain" description="Lactate/malate dehydrogenase C-terminal" evidence="1">
    <location>
        <begin position="25"/>
        <end position="187"/>
    </location>
</feature>
<dbReference type="InterPro" id="IPR022383">
    <property type="entry name" value="Lactate/malate_DH_C"/>
</dbReference>
<dbReference type="Pfam" id="PF02866">
    <property type="entry name" value="Ldh_1_C"/>
    <property type="match status" value="1"/>
</dbReference>
<dbReference type="PANTHER" id="PTHR43128">
    <property type="entry name" value="L-2-HYDROXYCARBOXYLATE DEHYDROGENASE (NAD(P)(+))"/>
    <property type="match status" value="1"/>
</dbReference>
<proteinExistence type="predicted"/>
<dbReference type="Gene3D" id="3.90.110.10">
    <property type="entry name" value="Lactate dehydrogenase/glycoside hydrolase, family 4, C-terminal"/>
    <property type="match status" value="1"/>
</dbReference>
<dbReference type="AlphaFoldDB" id="A0A8C9H0H4"/>
<dbReference type="PANTHER" id="PTHR43128:SF16">
    <property type="entry name" value="L-LACTATE DEHYDROGENASE"/>
    <property type="match status" value="1"/>
</dbReference>